<dbReference type="InterPro" id="IPR000653">
    <property type="entry name" value="DegT/StrS_aminotransferase"/>
</dbReference>
<accession>A0A101HIR1</accession>
<dbReference type="EMBL" id="LGGO01000019">
    <property type="protein sequence ID" value="KUK77612.1"/>
    <property type="molecule type" value="Genomic_DNA"/>
</dbReference>
<evidence type="ECO:0000313" key="2">
    <source>
        <dbReference type="EMBL" id="KUK77612.1"/>
    </source>
</evidence>
<keyword evidence="2" id="KW-0808">Transferase</keyword>
<dbReference type="GO" id="GO:0030170">
    <property type="term" value="F:pyridoxal phosphate binding"/>
    <property type="evidence" value="ECO:0007669"/>
    <property type="project" value="TreeGrafter"/>
</dbReference>
<comment type="similarity">
    <text evidence="1">Belongs to the DegT/DnrJ/EryC1 family.</text>
</comment>
<keyword evidence="1" id="KW-0663">Pyridoxal phosphate</keyword>
<evidence type="ECO:0000256" key="1">
    <source>
        <dbReference type="RuleBase" id="RU004508"/>
    </source>
</evidence>
<dbReference type="InterPro" id="IPR015424">
    <property type="entry name" value="PyrdxlP-dep_Trfase"/>
</dbReference>
<feature type="non-terminal residue" evidence="2">
    <location>
        <position position="1"/>
    </location>
</feature>
<protein>
    <submittedName>
        <fullName evidence="2">DegT/DnrJ/eryc1/StrS aminotransferase</fullName>
    </submittedName>
</protein>
<comment type="caution">
    <text evidence="2">The sequence shown here is derived from an EMBL/GenBank/DDBJ whole genome shotgun (WGS) entry which is preliminary data.</text>
</comment>
<dbReference type="InterPro" id="IPR015421">
    <property type="entry name" value="PyrdxlP-dep_Trfase_major"/>
</dbReference>
<dbReference type="PANTHER" id="PTHR30244">
    <property type="entry name" value="TRANSAMINASE"/>
    <property type="match status" value="1"/>
</dbReference>
<dbReference type="AlphaFoldDB" id="A0A101HIR1"/>
<proteinExistence type="inferred from homology"/>
<dbReference type="Proteomes" id="UP000053904">
    <property type="component" value="Unassembled WGS sequence"/>
</dbReference>
<organism evidence="2 3">
    <name type="scientific">candidate division WS6 bacterium 34_10</name>
    <dbReference type="NCBI Taxonomy" id="1641389"/>
    <lineage>
        <taxon>Bacteria</taxon>
        <taxon>Candidatus Dojkabacteria</taxon>
    </lineage>
</organism>
<name>A0A101HIR1_9BACT</name>
<dbReference type="Gene3D" id="3.90.1150.10">
    <property type="entry name" value="Aspartate Aminotransferase, domain 1"/>
    <property type="match status" value="1"/>
</dbReference>
<dbReference type="Pfam" id="PF01041">
    <property type="entry name" value="DegT_DnrJ_EryC1"/>
    <property type="match status" value="2"/>
</dbReference>
<reference evidence="3" key="1">
    <citation type="journal article" date="2015" name="MBio">
        <title>Genome-Resolved Metagenomic Analysis Reveals Roles for Candidate Phyla and Other Microbial Community Members in Biogeochemical Transformations in Oil Reservoirs.</title>
        <authorList>
            <person name="Hu P."/>
            <person name="Tom L."/>
            <person name="Singh A."/>
            <person name="Thomas B.C."/>
            <person name="Baker B.J."/>
            <person name="Piceno Y.M."/>
            <person name="Andersen G.L."/>
            <person name="Banfield J.F."/>
        </authorList>
    </citation>
    <scope>NUCLEOTIDE SEQUENCE [LARGE SCALE GENOMIC DNA]</scope>
</reference>
<dbReference type="Gene3D" id="3.40.640.10">
    <property type="entry name" value="Type I PLP-dependent aspartate aminotransferase-like (Major domain)"/>
    <property type="match status" value="1"/>
</dbReference>
<evidence type="ECO:0000313" key="3">
    <source>
        <dbReference type="Proteomes" id="UP000053904"/>
    </source>
</evidence>
<dbReference type="PANTHER" id="PTHR30244:SF34">
    <property type="entry name" value="DTDP-4-AMINO-4,6-DIDEOXYGALACTOSE TRANSAMINASE"/>
    <property type="match status" value="1"/>
</dbReference>
<dbReference type="InterPro" id="IPR015422">
    <property type="entry name" value="PyrdxlP-dep_Trfase_small"/>
</dbReference>
<sequence length="314" mass="36427">DTYNISFESIKNRITAKTRAVIIQHTFGIPAQMEKIKEYIDEVNKGRDKKIYLIEDCAHCLNIKKEDKYLGTYGDISFFSFGQEKVVSTTQGGCIVSNNKNLEKKIEEVYKNIPNMPARTVKYNLRYPLLWNFIKKVYYKPKFLANSKHFSKLTFGKFLIILFRFLGLIKSQASINDFGSPQKGVFKLSSEQKLLLKNQLDKIERLSIHRERITDKYSRLLDLDLHGSLIRYPILVDYPDVVKSKLQKIKVIAGNWYNYPVIPRGIDLDEVGYTLGTCPNTEYVMEHILNLPTDLEVTEKEAEKIVHIVEPHLI</sequence>
<dbReference type="GO" id="GO:0008483">
    <property type="term" value="F:transaminase activity"/>
    <property type="evidence" value="ECO:0007669"/>
    <property type="project" value="UniProtKB-KW"/>
</dbReference>
<dbReference type="GO" id="GO:0000271">
    <property type="term" value="P:polysaccharide biosynthetic process"/>
    <property type="evidence" value="ECO:0007669"/>
    <property type="project" value="TreeGrafter"/>
</dbReference>
<dbReference type="SUPFAM" id="SSF53383">
    <property type="entry name" value="PLP-dependent transferases"/>
    <property type="match status" value="1"/>
</dbReference>
<keyword evidence="2" id="KW-0032">Aminotransferase</keyword>
<gene>
    <name evidence="2" type="ORF">XD93_0219</name>
</gene>